<dbReference type="InterPro" id="IPR036188">
    <property type="entry name" value="FAD/NAD-bd_sf"/>
</dbReference>
<dbReference type="AlphaFoldDB" id="B1G4A2"/>
<dbReference type="EMBL" id="ABLD01000013">
    <property type="protein sequence ID" value="EDT09141.1"/>
    <property type="molecule type" value="Genomic_DNA"/>
</dbReference>
<dbReference type="PANTHER" id="PTHR37417">
    <property type="entry name" value="67 KDA MYOSIN-CROSS-REACTIVE ANTIGEN FAMILY PROTEIN (AFU_ORTHOLOGUE AFUA_5G09970)"/>
    <property type="match status" value="1"/>
</dbReference>
<reference evidence="1 2" key="1">
    <citation type="submission" date="2008-03" db="EMBL/GenBank/DDBJ databases">
        <title>Sequencing of the draft genome and assembly of Burkholderia graminis C4D1M.</title>
        <authorList>
            <consortium name="US DOE Joint Genome Institute (JGI-PGF)"/>
            <person name="Copeland A."/>
            <person name="Lucas S."/>
            <person name="Lapidus A."/>
            <person name="Glavina del Rio T."/>
            <person name="Dalin E."/>
            <person name="Tice H."/>
            <person name="Bruce D."/>
            <person name="Goodwin L."/>
            <person name="Pitluck S."/>
            <person name="Larimer F."/>
            <person name="Land M.L."/>
            <person name="Hauser L."/>
            <person name="Tiedje J."/>
            <person name="Richardson P."/>
        </authorList>
    </citation>
    <scope>NUCLEOTIDE SEQUENCE [LARGE SCALE GENOMIC DNA]</scope>
    <source>
        <strain evidence="2">ATCC 700544 / DSM 17151 / LMG 18924 / NCIMB 13744 / C4D1M</strain>
    </source>
</reference>
<dbReference type="Pfam" id="PF06100">
    <property type="entry name" value="MCRA"/>
    <property type="match status" value="1"/>
</dbReference>
<accession>B1G4A2</accession>
<dbReference type="SUPFAM" id="SSF51905">
    <property type="entry name" value="FAD/NAD(P)-binding domain"/>
    <property type="match status" value="1"/>
</dbReference>
<dbReference type="InterPro" id="IPR010354">
    <property type="entry name" value="Oleate_hydratase"/>
</dbReference>
<keyword evidence="2" id="KW-1185">Reference proteome</keyword>
<name>B1G4A2_PARG4</name>
<gene>
    <name evidence="1" type="ORF">BgramDRAFT_4193</name>
</gene>
<evidence type="ECO:0000313" key="2">
    <source>
        <dbReference type="Proteomes" id="UP000005045"/>
    </source>
</evidence>
<dbReference type="GO" id="GO:0006631">
    <property type="term" value="P:fatty acid metabolic process"/>
    <property type="evidence" value="ECO:0007669"/>
    <property type="project" value="InterPro"/>
</dbReference>
<dbReference type="Gene3D" id="3.50.50.60">
    <property type="entry name" value="FAD/NAD(P)-binding domain"/>
    <property type="match status" value="3"/>
</dbReference>
<comment type="caution">
    <text evidence="1">The sequence shown here is derived from an EMBL/GenBank/DDBJ whole genome shotgun (WGS) entry which is preliminary data.</text>
</comment>
<sequence length="733" mass="81437">MALEKPLCRIEGRSHRFIRIDALPMFDRNEFSGTQHEVEARVEQAFVSKVLRHVAARARYVVRGTLAYGFQCQMASGDASAKPPQAHQLRGRLRLDLRGPRKSEVDDLHIDSHTASAQTALSVDRCGSQSHVDQRVDERIMSAYPYLTIDLRQRVQKAAPPCAPLIQRNAPPHFAGMVYTFTAITLRDHQMNQSDHAGVGALTHQARDEATGLRHFYLVGGGIASLAAAAFLIRDADVPGCRITILEALGKAGGSLDGAGTPQDGYVVRGGRMLESRYLCTYDLFDSIPTLDGRSSVTKEIFDWNETLRTSSKARLVRDGKREDAPVYGLAETHLLTLGRLALEPEALLGDSRISDHFERDFFETNFWIMWCTTFAFQPWHSAAEFRRYLLRFAHMTPGFNQLHGIMRTVYNQYDSMVRPLREWLDEHGVEFRTGTRVLDLRCDESGELNRVAGIVCEHGNGRAEIPVGENDKVIVTLGSMTAGSSLGATHRAAAFDQHDSSGAWALWKTIAAGRGEFGHPSVFADHVDESRWLSFTATLHDPALFRLIRDLTGNVPGEGGLITFPQSSWLMSIVLPHQPHFMGQPKDVQVFWGYGLFVDRPGNFVAKPMAECTGREIVTELLGHLHIEAQARRIVDDAICIPCLMPFITSQFLPRKHGDRPQVVPEGWANLAFVGQFCELPNDVVFTVEYSVRSAQTAVYTLLGLDRTAPAVYKGQHDPRVVYGAASALGSH</sequence>
<dbReference type="PANTHER" id="PTHR37417:SF2">
    <property type="entry name" value="67 KDA MYOSIN-CROSS-REACTIVE ANTIGEN FAMILY PROTEIN (AFU_ORTHOLOGUE AFUA_5G09970)"/>
    <property type="match status" value="1"/>
</dbReference>
<dbReference type="GO" id="GO:0050151">
    <property type="term" value="F:oleate hydratase activity"/>
    <property type="evidence" value="ECO:0007669"/>
    <property type="project" value="InterPro"/>
</dbReference>
<dbReference type="NCBIfam" id="NF010584">
    <property type="entry name" value="PRK13977.1"/>
    <property type="match status" value="1"/>
</dbReference>
<dbReference type="Gene3D" id="3.30.9.80">
    <property type="match status" value="1"/>
</dbReference>
<dbReference type="GO" id="GO:0071949">
    <property type="term" value="F:FAD binding"/>
    <property type="evidence" value="ECO:0007669"/>
    <property type="project" value="InterPro"/>
</dbReference>
<proteinExistence type="predicted"/>
<dbReference type="Proteomes" id="UP000005045">
    <property type="component" value="Unassembled WGS sequence"/>
</dbReference>
<evidence type="ECO:0000313" key="1">
    <source>
        <dbReference type="EMBL" id="EDT09141.1"/>
    </source>
</evidence>
<organism evidence="1 2">
    <name type="scientific">Paraburkholderia graminis (strain ATCC 700544 / DSM 17151 / LMG 18924 / NCIMB 13744 / C4D1M)</name>
    <dbReference type="NCBI Taxonomy" id="396598"/>
    <lineage>
        <taxon>Bacteria</taxon>
        <taxon>Pseudomonadati</taxon>
        <taxon>Pseudomonadota</taxon>
        <taxon>Betaproteobacteria</taxon>
        <taxon>Burkholderiales</taxon>
        <taxon>Burkholderiaceae</taxon>
        <taxon>Paraburkholderia</taxon>
    </lineage>
</organism>
<protein>
    <submittedName>
        <fullName evidence="1">67 kDa myosin-cross-reactive antigen family protein</fullName>
    </submittedName>
</protein>